<protein>
    <submittedName>
        <fullName evidence="1">Uncharacterized protein</fullName>
    </submittedName>
</protein>
<evidence type="ECO:0000313" key="1">
    <source>
        <dbReference type="EMBL" id="CAH1986851.1"/>
    </source>
</evidence>
<name>A0A9P0PJS6_ACAOB</name>
<dbReference type="EMBL" id="CAKOFQ010007007">
    <property type="protein sequence ID" value="CAH1986851.1"/>
    <property type="molecule type" value="Genomic_DNA"/>
</dbReference>
<evidence type="ECO:0000313" key="2">
    <source>
        <dbReference type="Proteomes" id="UP001152888"/>
    </source>
</evidence>
<gene>
    <name evidence="1" type="ORF">ACAOBT_LOCUS17483</name>
</gene>
<dbReference type="Proteomes" id="UP001152888">
    <property type="component" value="Unassembled WGS sequence"/>
</dbReference>
<reference evidence="1" key="1">
    <citation type="submission" date="2022-03" db="EMBL/GenBank/DDBJ databases">
        <authorList>
            <person name="Sayadi A."/>
        </authorList>
    </citation>
    <scope>NUCLEOTIDE SEQUENCE</scope>
</reference>
<accession>A0A9P0PJS6</accession>
<comment type="caution">
    <text evidence="1">The sequence shown here is derived from an EMBL/GenBank/DDBJ whole genome shotgun (WGS) entry which is preliminary data.</text>
</comment>
<sequence length="80" mass="9309">MILEISQTKLNWTVTIRTLLLPSKVRSLCRPFWTFRLLKKIVECIFRKVKFHREKAIRSFSAPAPSRVWNPNATTASAHA</sequence>
<dbReference type="AlphaFoldDB" id="A0A9P0PJS6"/>
<proteinExistence type="predicted"/>
<organism evidence="1 2">
    <name type="scientific">Acanthoscelides obtectus</name>
    <name type="common">Bean weevil</name>
    <name type="synonym">Bruchus obtectus</name>
    <dbReference type="NCBI Taxonomy" id="200917"/>
    <lineage>
        <taxon>Eukaryota</taxon>
        <taxon>Metazoa</taxon>
        <taxon>Ecdysozoa</taxon>
        <taxon>Arthropoda</taxon>
        <taxon>Hexapoda</taxon>
        <taxon>Insecta</taxon>
        <taxon>Pterygota</taxon>
        <taxon>Neoptera</taxon>
        <taxon>Endopterygota</taxon>
        <taxon>Coleoptera</taxon>
        <taxon>Polyphaga</taxon>
        <taxon>Cucujiformia</taxon>
        <taxon>Chrysomeloidea</taxon>
        <taxon>Chrysomelidae</taxon>
        <taxon>Bruchinae</taxon>
        <taxon>Bruchini</taxon>
        <taxon>Acanthoscelides</taxon>
    </lineage>
</organism>
<keyword evidence="2" id="KW-1185">Reference proteome</keyword>